<dbReference type="Pfam" id="PF01037">
    <property type="entry name" value="AsnC_trans_reg"/>
    <property type="match status" value="1"/>
</dbReference>
<sequence>MIFPGKGGEMMVTAIILLRVERTKVNDVAEKLADTEGVSEVYSVSGRYDLIVIVRVASNDDLADLVTEKMNPIKEITDSETMLAFKAFSPHDLEAMFSVGM</sequence>
<dbReference type="Proteomes" id="UP000000602">
    <property type="component" value="Chromosome"/>
</dbReference>
<evidence type="ECO:0000313" key="2">
    <source>
        <dbReference type="EMBL" id="CAG35480.1"/>
    </source>
</evidence>
<keyword evidence="3" id="KW-1185">Reference proteome</keyword>
<proteinExistence type="predicted"/>
<dbReference type="HOGENOM" id="CLU_170329_3_0_7"/>
<dbReference type="GO" id="GO:0005829">
    <property type="term" value="C:cytosol"/>
    <property type="evidence" value="ECO:0007669"/>
    <property type="project" value="TreeGrafter"/>
</dbReference>
<dbReference type="InterPro" id="IPR019887">
    <property type="entry name" value="Tscrpt_reg_AsnC/Lrp_C"/>
</dbReference>
<dbReference type="EMBL" id="CR522870">
    <property type="protein sequence ID" value="CAG35480.1"/>
    <property type="molecule type" value="Genomic_DNA"/>
</dbReference>
<gene>
    <name evidence="2" type="ordered locus">DP0751</name>
</gene>
<dbReference type="PANTHER" id="PTHR30154:SF34">
    <property type="entry name" value="TRANSCRIPTIONAL REGULATOR AZLB"/>
    <property type="match status" value="1"/>
</dbReference>
<dbReference type="STRING" id="177439.DP0751"/>
<organism evidence="2 3">
    <name type="scientific">Desulfotalea psychrophila (strain LSv54 / DSM 12343)</name>
    <dbReference type="NCBI Taxonomy" id="177439"/>
    <lineage>
        <taxon>Bacteria</taxon>
        <taxon>Pseudomonadati</taxon>
        <taxon>Thermodesulfobacteriota</taxon>
        <taxon>Desulfobulbia</taxon>
        <taxon>Desulfobulbales</taxon>
        <taxon>Desulfocapsaceae</taxon>
        <taxon>Desulfotalea</taxon>
    </lineage>
</organism>
<evidence type="ECO:0000313" key="3">
    <source>
        <dbReference type="Proteomes" id="UP000000602"/>
    </source>
</evidence>
<dbReference type="PANTHER" id="PTHR30154">
    <property type="entry name" value="LEUCINE-RESPONSIVE REGULATORY PROTEIN"/>
    <property type="match status" value="1"/>
</dbReference>
<accession>Q6AQ93</accession>
<dbReference type="Gene3D" id="3.30.70.920">
    <property type="match status" value="1"/>
</dbReference>
<name>Q6AQ93_DESPS</name>
<reference evidence="3" key="1">
    <citation type="journal article" date="2004" name="Environ. Microbiol.">
        <title>The genome of Desulfotalea psychrophila, a sulfate-reducing bacterium from permanently cold Arctic sediments.</title>
        <authorList>
            <person name="Rabus R."/>
            <person name="Ruepp A."/>
            <person name="Frickey T."/>
            <person name="Rattei T."/>
            <person name="Fartmann B."/>
            <person name="Stark M."/>
            <person name="Bauer M."/>
            <person name="Zibat A."/>
            <person name="Lombardot T."/>
            <person name="Becker I."/>
            <person name="Amann J."/>
            <person name="Gellner K."/>
            <person name="Teeling H."/>
            <person name="Leuschner W.D."/>
            <person name="Gloeckner F.-O."/>
            <person name="Lupas A.N."/>
            <person name="Amann R."/>
            <person name="Klenk H.-P."/>
        </authorList>
    </citation>
    <scope>NUCLEOTIDE SEQUENCE [LARGE SCALE GENOMIC DNA]</scope>
    <source>
        <strain evidence="3">DSM 12343 / LSv54</strain>
    </source>
</reference>
<dbReference type="KEGG" id="dps:DP0751"/>
<evidence type="ECO:0000259" key="1">
    <source>
        <dbReference type="Pfam" id="PF01037"/>
    </source>
</evidence>
<dbReference type="GO" id="GO:0043565">
    <property type="term" value="F:sequence-specific DNA binding"/>
    <property type="evidence" value="ECO:0007669"/>
    <property type="project" value="TreeGrafter"/>
</dbReference>
<protein>
    <submittedName>
        <fullName evidence="2">Probable transcription regulator</fullName>
    </submittedName>
</protein>
<dbReference type="eggNOG" id="COG1522">
    <property type="taxonomic scope" value="Bacteria"/>
</dbReference>
<dbReference type="InterPro" id="IPR011008">
    <property type="entry name" value="Dimeric_a/b-barrel"/>
</dbReference>
<feature type="domain" description="Transcription regulator AsnC/Lrp ligand binding" evidence="1">
    <location>
        <begin position="16"/>
        <end position="86"/>
    </location>
</feature>
<dbReference type="AlphaFoldDB" id="Q6AQ93"/>
<dbReference type="SUPFAM" id="SSF54909">
    <property type="entry name" value="Dimeric alpha+beta barrel"/>
    <property type="match status" value="1"/>
</dbReference>
<dbReference type="GO" id="GO:0043200">
    <property type="term" value="P:response to amino acid"/>
    <property type="evidence" value="ECO:0007669"/>
    <property type="project" value="TreeGrafter"/>
</dbReference>